<dbReference type="KEGG" id="mpar:F7D14_14185"/>
<keyword evidence="1" id="KW-0472">Membrane</keyword>
<keyword evidence="1" id="KW-1133">Transmembrane helix</keyword>
<proteinExistence type="predicted"/>
<name>A0A6B8MA84_9HYPH</name>
<gene>
    <name evidence="3" type="ORF">F7D14_14185</name>
</gene>
<keyword evidence="1" id="KW-0812">Transmembrane</keyword>
<dbReference type="InterPro" id="IPR012495">
    <property type="entry name" value="TadE-like_dom"/>
</dbReference>
<feature type="transmembrane region" description="Helical" evidence="1">
    <location>
        <begin position="36"/>
        <end position="58"/>
    </location>
</feature>
<reference evidence="3 4" key="1">
    <citation type="submission" date="2019-09" db="EMBL/GenBank/DDBJ databases">
        <title>Isolation and complete genome sequencing of Methylocystis species.</title>
        <authorList>
            <person name="Rumah B.L."/>
            <person name="Stead C.E."/>
            <person name="Stevens B.C."/>
            <person name="Minton N.P."/>
            <person name="Grosse-Honebrink A."/>
            <person name="Zhang Y."/>
        </authorList>
    </citation>
    <scope>NUCLEOTIDE SEQUENCE [LARGE SCALE GENOMIC DNA]</scope>
    <source>
        <strain evidence="3 4">BRCS2</strain>
    </source>
</reference>
<sequence length="259" mass="28019">MELYAHGHCRLPRGARKLIKRRRLRLKRLLRNESGIAAVEFGLILPLMLVIYMGLVELSRGMRTAQRLDLVAHTLADLTAQKLDCPNPAAGTSATKCAKGQAGLSEADISSIFSAANTLMGLPATSTALKMAISEINITSPSANTWQAKTSWTVTRNGATARRCDPALVPSNAAPVSATTIPSSYVQQAANGVNPTVGPIIVADVIYNYSPGVHFELFKWNSPPTWSMQRTSYAPVRNTYVPSHIQYYMTSGTNCNSTP</sequence>
<protein>
    <submittedName>
        <fullName evidence="3">Pilus assembly protein</fullName>
    </submittedName>
</protein>
<dbReference type="EMBL" id="CP044331">
    <property type="protein sequence ID" value="QGM98509.1"/>
    <property type="molecule type" value="Genomic_DNA"/>
</dbReference>
<dbReference type="AlphaFoldDB" id="A0A6B8MA84"/>
<organism evidence="3 4">
    <name type="scientific">Methylocystis parvus</name>
    <dbReference type="NCBI Taxonomy" id="134"/>
    <lineage>
        <taxon>Bacteria</taxon>
        <taxon>Pseudomonadati</taxon>
        <taxon>Pseudomonadota</taxon>
        <taxon>Alphaproteobacteria</taxon>
        <taxon>Hyphomicrobiales</taxon>
        <taxon>Methylocystaceae</taxon>
        <taxon>Methylocystis</taxon>
    </lineage>
</organism>
<evidence type="ECO:0000313" key="3">
    <source>
        <dbReference type="EMBL" id="QGM98509.1"/>
    </source>
</evidence>
<keyword evidence="4" id="KW-1185">Reference proteome</keyword>
<feature type="domain" description="TadE-like" evidence="2">
    <location>
        <begin position="35"/>
        <end position="75"/>
    </location>
</feature>
<dbReference type="Proteomes" id="UP000422569">
    <property type="component" value="Chromosome"/>
</dbReference>
<evidence type="ECO:0000256" key="1">
    <source>
        <dbReference type="SAM" id="Phobius"/>
    </source>
</evidence>
<evidence type="ECO:0000259" key="2">
    <source>
        <dbReference type="Pfam" id="PF07811"/>
    </source>
</evidence>
<accession>A0A6B8MA84</accession>
<evidence type="ECO:0000313" key="4">
    <source>
        <dbReference type="Proteomes" id="UP000422569"/>
    </source>
</evidence>
<dbReference type="Pfam" id="PF07811">
    <property type="entry name" value="TadE"/>
    <property type="match status" value="1"/>
</dbReference>